<dbReference type="STRING" id="1434072.SAMN05216210_1864"/>
<evidence type="ECO:0000313" key="2">
    <source>
        <dbReference type="EMBL" id="SDU11843.1"/>
    </source>
</evidence>
<sequence length="123" mass="13780">MIAESQFNRSTLDCMTLLRRRLKQTLGVSIRLSQPDAPEQLVKHANDCDQADIRELGQRLNALLTPEAHEEVHEPVTPVVTLAQGAIESRTYKPDRQTEAEQEPSGRKPGGSVRVYRGQVIHV</sequence>
<dbReference type="AlphaFoldDB" id="A0A1H2FX20"/>
<evidence type="ECO:0000256" key="1">
    <source>
        <dbReference type="SAM" id="MobiDB-lite"/>
    </source>
</evidence>
<dbReference type="Proteomes" id="UP000243924">
    <property type="component" value="Chromosome I"/>
</dbReference>
<evidence type="ECO:0000313" key="3">
    <source>
        <dbReference type="Proteomes" id="UP000243924"/>
    </source>
</evidence>
<dbReference type="RefSeq" id="WP_092386254.1">
    <property type="nucleotide sequence ID" value="NZ_LT629787.1"/>
</dbReference>
<dbReference type="OrthoDB" id="7013325at2"/>
<gene>
    <name evidence="2" type="ORF">SAMN05216210_1864</name>
</gene>
<name>A0A1H2FX20_9GAMM</name>
<keyword evidence="3" id="KW-1185">Reference proteome</keyword>
<dbReference type="EMBL" id="LT629787">
    <property type="protein sequence ID" value="SDU11843.1"/>
    <property type="molecule type" value="Genomic_DNA"/>
</dbReference>
<proteinExistence type="predicted"/>
<protein>
    <submittedName>
        <fullName evidence="2">Uncharacterized protein</fullName>
    </submittedName>
</protein>
<feature type="compositionally biased region" description="Basic and acidic residues" evidence="1">
    <location>
        <begin position="90"/>
        <end position="99"/>
    </location>
</feature>
<feature type="region of interest" description="Disordered" evidence="1">
    <location>
        <begin position="86"/>
        <end position="114"/>
    </location>
</feature>
<reference evidence="3" key="1">
    <citation type="submission" date="2016-10" db="EMBL/GenBank/DDBJ databases">
        <authorList>
            <person name="Varghese N."/>
            <person name="Submissions S."/>
        </authorList>
    </citation>
    <scope>NUCLEOTIDE SEQUENCE [LARGE SCALE GENOMIC DNA]</scope>
    <source>
        <strain evidence="3">CECT 8338</strain>
    </source>
</reference>
<accession>A0A1H2FX20</accession>
<organism evidence="2 3">
    <name type="scientific">Halopseudomonas salegens</name>
    <dbReference type="NCBI Taxonomy" id="1434072"/>
    <lineage>
        <taxon>Bacteria</taxon>
        <taxon>Pseudomonadati</taxon>
        <taxon>Pseudomonadota</taxon>
        <taxon>Gammaproteobacteria</taxon>
        <taxon>Pseudomonadales</taxon>
        <taxon>Pseudomonadaceae</taxon>
        <taxon>Halopseudomonas</taxon>
    </lineage>
</organism>